<dbReference type="InterPro" id="IPR032710">
    <property type="entry name" value="NTF2-like_dom_sf"/>
</dbReference>
<proteinExistence type="predicted"/>
<dbReference type="SUPFAM" id="SSF54427">
    <property type="entry name" value="NTF2-like"/>
    <property type="match status" value="1"/>
</dbReference>
<evidence type="ECO:0000313" key="1">
    <source>
        <dbReference type="EMBL" id="EDR12546.1"/>
    </source>
</evidence>
<organism evidence="2">
    <name type="scientific">Laccaria bicolor (strain S238N-H82 / ATCC MYA-4686)</name>
    <name type="common">Bicoloured deceiver</name>
    <name type="synonym">Laccaria laccata var. bicolor</name>
    <dbReference type="NCBI Taxonomy" id="486041"/>
    <lineage>
        <taxon>Eukaryota</taxon>
        <taxon>Fungi</taxon>
        <taxon>Dikarya</taxon>
        <taxon>Basidiomycota</taxon>
        <taxon>Agaricomycotina</taxon>
        <taxon>Agaricomycetes</taxon>
        <taxon>Agaricomycetidae</taxon>
        <taxon>Agaricales</taxon>
        <taxon>Agaricineae</taxon>
        <taxon>Hydnangiaceae</taxon>
        <taxon>Laccaria</taxon>
    </lineage>
</organism>
<accession>B0CZ22</accession>
<dbReference type="HOGENOM" id="CLU_117276_0_0_1"/>
<gene>
    <name evidence="1" type="ORF">LACBIDRAFT_312090</name>
</gene>
<dbReference type="RefSeq" id="XP_001876810.1">
    <property type="nucleotide sequence ID" value="XM_001876775.1"/>
</dbReference>
<dbReference type="EMBL" id="DS547094">
    <property type="protein sequence ID" value="EDR12546.1"/>
    <property type="molecule type" value="Genomic_DNA"/>
</dbReference>
<dbReference type="GeneID" id="6072134"/>
<reference evidence="1 2" key="1">
    <citation type="journal article" date="2008" name="Nature">
        <title>The genome of Laccaria bicolor provides insights into mycorrhizal symbiosis.</title>
        <authorList>
            <person name="Martin F."/>
            <person name="Aerts A."/>
            <person name="Ahren D."/>
            <person name="Brun A."/>
            <person name="Danchin E.G.J."/>
            <person name="Duchaussoy F."/>
            <person name="Gibon J."/>
            <person name="Kohler A."/>
            <person name="Lindquist E."/>
            <person name="Pereda V."/>
            <person name="Salamov A."/>
            <person name="Shapiro H.J."/>
            <person name="Wuyts J."/>
            <person name="Blaudez D."/>
            <person name="Buee M."/>
            <person name="Brokstein P."/>
            <person name="Canbaeck B."/>
            <person name="Cohen D."/>
            <person name="Courty P.E."/>
            <person name="Coutinho P.M."/>
            <person name="Delaruelle C."/>
            <person name="Detter J.C."/>
            <person name="Deveau A."/>
            <person name="DiFazio S."/>
            <person name="Duplessis S."/>
            <person name="Fraissinet-Tachet L."/>
            <person name="Lucic E."/>
            <person name="Frey-Klett P."/>
            <person name="Fourrey C."/>
            <person name="Feussner I."/>
            <person name="Gay G."/>
            <person name="Grimwood J."/>
            <person name="Hoegger P.J."/>
            <person name="Jain P."/>
            <person name="Kilaru S."/>
            <person name="Labbe J."/>
            <person name="Lin Y.C."/>
            <person name="Legue V."/>
            <person name="Le Tacon F."/>
            <person name="Marmeisse R."/>
            <person name="Melayah D."/>
            <person name="Montanini B."/>
            <person name="Muratet M."/>
            <person name="Nehls U."/>
            <person name="Niculita-Hirzel H."/>
            <person name="Oudot-Le Secq M.P."/>
            <person name="Peter M."/>
            <person name="Quesneville H."/>
            <person name="Rajashekar B."/>
            <person name="Reich M."/>
            <person name="Rouhier N."/>
            <person name="Schmutz J."/>
            <person name="Yin T."/>
            <person name="Chalot M."/>
            <person name="Henrissat B."/>
            <person name="Kuees U."/>
            <person name="Lucas S."/>
            <person name="Van de Peer Y."/>
            <person name="Podila G.K."/>
            <person name="Polle A."/>
            <person name="Pukkila P.J."/>
            <person name="Richardson P.M."/>
            <person name="Rouze P."/>
            <person name="Sanders I.R."/>
            <person name="Stajich J.E."/>
            <person name="Tunlid A."/>
            <person name="Tuskan G."/>
            <person name="Grigoriev I.V."/>
        </authorList>
    </citation>
    <scope>NUCLEOTIDE SEQUENCE [LARGE SCALE GENOMIC DNA]</scope>
    <source>
        <strain evidence="2">S238N-H82 / ATCC MYA-4686</strain>
    </source>
</reference>
<dbReference type="AlphaFoldDB" id="B0CZ22"/>
<dbReference type="Proteomes" id="UP000001194">
    <property type="component" value="Unassembled WGS sequence"/>
</dbReference>
<name>B0CZ22_LACBS</name>
<sequence>MSMANPSSSQSVSTQDHLISATNAFFLALASNTCSLTLLTHFSTTHPVTIQHAPALCPHPQTSRLSGLNAVRSYFDLLATNWTRSKMAIRTNPRADAKARRVVVGASVTWMWRRSGREWDEDFTCTLEFDENYKISSLVVKTDSPPETCVMRAVDSAVK</sequence>
<evidence type="ECO:0000313" key="2">
    <source>
        <dbReference type="Proteomes" id="UP000001194"/>
    </source>
</evidence>
<protein>
    <submittedName>
        <fullName evidence="1">Predicted protein</fullName>
    </submittedName>
</protein>
<dbReference type="InParanoid" id="B0CZ22"/>
<keyword evidence="2" id="KW-1185">Reference proteome</keyword>
<dbReference type="KEGG" id="lbc:LACBIDRAFT_312090"/>
<dbReference type="OrthoDB" id="3352776at2759"/>